<comment type="caution">
    <text evidence="1">The sequence shown here is derived from an EMBL/GenBank/DDBJ whole genome shotgun (WGS) entry which is preliminary data.</text>
</comment>
<gene>
    <name evidence="1" type="ORF">SDC9_45946</name>
</gene>
<organism evidence="1">
    <name type="scientific">bioreactor metagenome</name>
    <dbReference type="NCBI Taxonomy" id="1076179"/>
    <lineage>
        <taxon>unclassified sequences</taxon>
        <taxon>metagenomes</taxon>
        <taxon>ecological metagenomes</taxon>
    </lineage>
</organism>
<name>A0A644W7H7_9ZZZZ</name>
<accession>A0A644W7H7</accession>
<dbReference type="EMBL" id="VSSQ01000685">
    <property type="protein sequence ID" value="MPL99725.1"/>
    <property type="molecule type" value="Genomic_DNA"/>
</dbReference>
<protein>
    <submittedName>
        <fullName evidence="1">Uncharacterized protein</fullName>
    </submittedName>
</protein>
<dbReference type="AlphaFoldDB" id="A0A644W7H7"/>
<reference evidence="1" key="1">
    <citation type="submission" date="2019-08" db="EMBL/GenBank/DDBJ databases">
        <authorList>
            <person name="Kucharzyk K."/>
            <person name="Murdoch R.W."/>
            <person name="Higgins S."/>
            <person name="Loffler F."/>
        </authorList>
    </citation>
    <scope>NUCLEOTIDE SEQUENCE</scope>
</reference>
<evidence type="ECO:0000313" key="1">
    <source>
        <dbReference type="EMBL" id="MPL99725.1"/>
    </source>
</evidence>
<sequence>MGRLRERPVLLAPARPEDMDPVYRTDFYSRDPLRFFSPYGFEFLLPDPVCESLVEASWKAGLDGSAEKAARRLFNTWDKTFEKRRADFYLLKSSVLRYLETGELLFADILYRMSPAQRLSHLEKIKEYVTHNPGIRFILLDDDGLSPEVFPAFSAYLNPKKLFLKSPLAYRTGRGPLFYTVPSEALIQAAGSCLDSLKEKPGSSVYDHRNVAELESRYGMLRRTLTLSNEQ</sequence>
<proteinExistence type="predicted"/>